<evidence type="ECO:0000313" key="3">
    <source>
        <dbReference type="Proteomes" id="UP000242415"/>
    </source>
</evidence>
<dbReference type="STRING" id="405436.SAMN05444365_101440"/>
<name>A0A1H3GJ88_9ACTN</name>
<feature type="compositionally biased region" description="Basic and acidic residues" evidence="1">
    <location>
        <begin position="94"/>
        <end position="104"/>
    </location>
</feature>
<evidence type="ECO:0008006" key="4">
    <source>
        <dbReference type="Google" id="ProtNLM"/>
    </source>
</evidence>
<evidence type="ECO:0000313" key="2">
    <source>
        <dbReference type="EMBL" id="SDY03383.1"/>
    </source>
</evidence>
<keyword evidence="3" id="KW-1185">Reference proteome</keyword>
<dbReference type="Gene3D" id="1.25.10.10">
    <property type="entry name" value="Leucine-rich Repeat Variant"/>
    <property type="match status" value="2"/>
</dbReference>
<dbReference type="OrthoDB" id="292843at2"/>
<sequence>MDAGAREDPWRHLGPAAGGAGDIAELIRQVGSAGETEAREALDQLGYELGGGEGVLRSAVHPTLPLLIEMVEGDLTPWPVPVLRMLARLVPPPGERDLRAETDRGYAGPPTEVDPLLPVVRELLGEHLQGLHRLLIGEDPTTRAVVARLLAGLPEHAAASVAALVRAADRETDPVPHASMVLAVAALHRDAPTTAAGDGVGLAAWLDGRLTEPEDALVQTAAAVAAGWLAPDTRRTRPVLEAAARQLPPGLTDAFPWAECGPEQLLRSAHPDDRAFAVDLVSAGIRAADAGRRDDAICAGEEVMRRWRAAPGPVVAVLADLVADPSARVRQHAVHTIALAGQATALVSDLLVTLLDEPADPDRVDAWPTVSASARYGLARRGDPRSVPAVARALTGPDESAWLAESLAGLAGYADELVGEVARALATTRDHGRLIAVVSGLQAWGEPVAALAEPLLALTGDVGWAAWPGGLPGVLGRLGPRAEPAVPYLRGLLLHEFPAVRAAAAVALWRITGDADATLAALRGLMSRPDPGAYLAADAAEQLGRAAAPLAAELAPLLDADTVDCRTRVAAARALLAAGAAGGAVRATLTAAAGPDETGVRAIEALAWTGAPVAELVPVLRPMAFSERRIPQCGGDLGVIRDESCQRLARIALARIAPGELA</sequence>
<protein>
    <recommendedName>
        <fullName evidence="4">HEAT repeat</fullName>
    </recommendedName>
</protein>
<feature type="region of interest" description="Disordered" evidence="1">
    <location>
        <begin position="93"/>
        <end position="112"/>
    </location>
</feature>
<organism evidence="2 3">
    <name type="scientific">Micromonospora pattaloongensis</name>
    <dbReference type="NCBI Taxonomy" id="405436"/>
    <lineage>
        <taxon>Bacteria</taxon>
        <taxon>Bacillati</taxon>
        <taxon>Actinomycetota</taxon>
        <taxon>Actinomycetes</taxon>
        <taxon>Micromonosporales</taxon>
        <taxon>Micromonosporaceae</taxon>
        <taxon>Micromonospora</taxon>
    </lineage>
</organism>
<dbReference type="InterPro" id="IPR016024">
    <property type="entry name" value="ARM-type_fold"/>
</dbReference>
<accession>A0A1H3GJ88</accession>
<reference evidence="3" key="1">
    <citation type="submission" date="2016-10" db="EMBL/GenBank/DDBJ databases">
        <authorList>
            <person name="Varghese N."/>
            <person name="Submissions S."/>
        </authorList>
    </citation>
    <scope>NUCLEOTIDE SEQUENCE [LARGE SCALE GENOMIC DNA]</scope>
    <source>
        <strain evidence="3">DSM 45245</strain>
    </source>
</reference>
<dbReference type="InterPro" id="IPR011989">
    <property type="entry name" value="ARM-like"/>
</dbReference>
<gene>
    <name evidence="2" type="ORF">SAMN05444365_101440</name>
</gene>
<dbReference type="RefSeq" id="WP_091550711.1">
    <property type="nucleotide sequence ID" value="NZ_FNPH01000001.1"/>
</dbReference>
<evidence type="ECO:0000256" key="1">
    <source>
        <dbReference type="SAM" id="MobiDB-lite"/>
    </source>
</evidence>
<dbReference type="Proteomes" id="UP000242415">
    <property type="component" value="Unassembled WGS sequence"/>
</dbReference>
<dbReference type="AlphaFoldDB" id="A0A1H3GJ88"/>
<proteinExistence type="predicted"/>
<dbReference type="EMBL" id="FNPH01000001">
    <property type="protein sequence ID" value="SDY03383.1"/>
    <property type="molecule type" value="Genomic_DNA"/>
</dbReference>
<dbReference type="SUPFAM" id="SSF48371">
    <property type="entry name" value="ARM repeat"/>
    <property type="match status" value="1"/>
</dbReference>